<evidence type="ECO:0000256" key="3">
    <source>
        <dbReference type="ARBA" id="ARBA00022989"/>
    </source>
</evidence>
<name>A0A853AUN1_9PSEU</name>
<evidence type="ECO:0000259" key="6">
    <source>
        <dbReference type="PROSITE" id="PS50850"/>
    </source>
</evidence>
<evidence type="ECO:0000313" key="8">
    <source>
        <dbReference type="Proteomes" id="UP000587002"/>
    </source>
</evidence>
<dbReference type="PANTHER" id="PTHR23508:SF10">
    <property type="entry name" value="CARBOXYLIC ACID TRANSPORTER PROTEIN HOMOLOG"/>
    <property type="match status" value="1"/>
</dbReference>
<dbReference type="PROSITE" id="PS50850">
    <property type="entry name" value="MFS"/>
    <property type="match status" value="1"/>
</dbReference>
<dbReference type="GO" id="GO:0005886">
    <property type="term" value="C:plasma membrane"/>
    <property type="evidence" value="ECO:0007669"/>
    <property type="project" value="UniProtKB-SubCell"/>
</dbReference>
<protein>
    <submittedName>
        <fullName evidence="7">AAHS family benzoate transporter-like MFS transporter</fullName>
    </submittedName>
</protein>
<accession>A0A853AUN1</accession>
<dbReference type="RefSeq" id="WP_179724158.1">
    <property type="nucleotide sequence ID" value="NZ_BAABFH010000001.1"/>
</dbReference>
<dbReference type="PROSITE" id="PS00217">
    <property type="entry name" value="SUGAR_TRANSPORT_2"/>
    <property type="match status" value="1"/>
</dbReference>
<keyword evidence="2 5" id="KW-0812">Transmembrane</keyword>
<comment type="caution">
    <text evidence="7">The sequence shown here is derived from an EMBL/GenBank/DDBJ whole genome shotgun (WGS) entry which is preliminary data.</text>
</comment>
<feature type="domain" description="Major facilitator superfamily (MFS) profile" evidence="6">
    <location>
        <begin position="16"/>
        <end position="422"/>
    </location>
</feature>
<dbReference type="EMBL" id="JACCFJ010000001">
    <property type="protein sequence ID" value="NYI86383.1"/>
    <property type="molecule type" value="Genomic_DNA"/>
</dbReference>
<sequence length="436" mass="44931">MTPQSPPGTRRTELSVLCLCFSVIVFDGYDLIVYGATLPALLQHDAWGLTPASAGAIGSYALVGMLAGALIAGAVTDLVGRRKVLLFGVTGFSLAMVGCALAPDATLFGVFRLLAGLGLGGVMPTAIALTAEYSAPHRRSLNNALMFSGYSVGGVLAAVLALSLMPTYGFRLMYWIGAVPLLLVPVLMRALPESLAFLVAKGRDAEAARTAERLGVALPQAGGQREPGRSGVRTLLGRRYVVPAILFALTSFLGLLLVYGLNTWLPQIMKSAGYPLSSSLLFLVVLNAGAIVGTILVAPIGDRIGMRPVTLAAFLAASVSIYLLSVPSSAPVMYALVAVAGFGTVGTQILVNAYVAMHFPAEVRATALGWTLGIGRIGAIIGPTFGGILMSSGVNAAWNFYAFAIPAAVGALVVLLLPSRGAASGAGLRTRAEQAA</sequence>
<keyword evidence="4 5" id="KW-0472">Membrane</keyword>
<keyword evidence="8" id="KW-1185">Reference proteome</keyword>
<dbReference type="Gene3D" id="1.20.1250.20">
    <property type="entry name" value="MFS general substrate transporter like domains"/>
    <property type="match status" value="1"/>
</dbReference>
<dbReference type="AlphaFoldDB" id="A0A853AUN1"/>
<dbReference type="Proteomes" id="UP000587002">
    <property type="component" value="Unassembled WGS sequence"/>
</dbReference>
<dbReference type="InterPro" id="IPR036259">
    <property type="entry name" value="MFS_trans_sf"/>
</dbReference>
<feature type="transmembrane region" description="Helical" evidence="5">
    <location>
        <begin position="367"/>
        <end position="390"/>
    </location>
</feature>
<proteinExistence type="predicted"/>
<feature type="transmembrane region" description="Helical" evidence="5">
    <location>
        <begin position="280"/>
        <end position="301"/>
    </location>
</feature>
<feature type="transmembrane region" description="Helical" evidence="5">
    <location>
        <begin position="84"/>
        <end position="103"/>
    </location>
</feature>
<feature type="transmembrane region" description="Helical" evidence="5">
    <location>
        <begin position="52"/>
        <end position="72"/>
    </location>
</feature>
<dbReference type="InterPro" id="IPR005829">
    <property type="entry name" value="Sugar_transporter_CS"/>
</dbReference>
<dbReference type="InterPro" id="IPR011701">
    <property type="entry name" value="MFS"/>
</dbReference>
<dbReference type="Pfam" id="PF07690">
    <property type="entry name" value="MFS_1"/>
    <property type="match status" value="1"/>
</dbReference>
<evidence type="ECO:0000256" key="4">
    <source>
        <dbReference type="ARBA" id="ARBA00023136"/>
    </source>
</evidence>
<comment type="subcellular location">
    <subcellularLocation>
        <location evidence="1">Cell membrane</location>
        <topology evidence="1">Multi-pass membrane protein</topology>
    </subcellularLocation>
</comment>
<feature type="transmembrane region" description="Helical" evidence="5">
    <location>
        <begin position="396"/>
        <end position="417"/>
    </location>
</feature>
<feature type="transmembrane region" description="Helical" evidence="5">
    <location>
        <begin position="332"/>
        <end position="355"/>
    </location>
</feature>
<evidence type="ECO:0000256" key="5">
    <source>
        <dbReference type="SAM" id="Phobius"/>
    </source>
</evidence>
<feature type="transmembrane region" description="Helical" evidence="5">
    <location>
        <begin position="308"/>
        <end position="326"/>
    </location>
</feature>
<dbReference type="PANTHER" id="PTHR23508">
    <property type="entry name" value="CARBOXYLIC ACID TRANSPORTER PROTEIN HOMOLOG"/>
    <property type="match status" value="1"/>
</dbReference>
<gene>
    <name evidence="7" type="ORF">HNR68_005013</name>
</gene>
<reference evidence="7 8" key="1">
    <citation type="submission" date="2020-07" db="EMBL/GenBank/DDBJ databases">
        <title>Sequencing the genomes of 1000 actinobacteria strains.</title>
        <authorList>
            <person name="Klenk H.-P."/>
        </authorList>
    </citation>
    <scope>NUCLEOTIDE SEQUENCE [LARGE SCALE GENOMIC DNA]</scope>
    <source>
        <strain evidence="7 8">DSM 44065</strain>
    </source>
</reference>
<feature type="transmembrane region" description="Helical" evidence="5">
    <location>
        <begin position="172"/>
        <end position="191"/>
    </location>
</feature>
<organism evidence="7 8">
    <name type="scientific">Saccharopolyspora hordei</name>
    <dbReference type="NCBI Taxonomy" id="1838"/>
    <lineage>
        <taxon>Bacteria</taxon>
        <taxon>Bacillati</taxon>
        <taxon>Actinomycetota</taxon>
        <taxon>Actinomycetes</taxon>
        <taxon>Pseudonocardiales</taxon>
        <taxon>Pseudonocardiaceae</taxon>
        <taxon>Saccharopolyspora</taxon>
    </lineage>
</organism>
<evidence type="ECO:0000256" key="2">
    <source>
        <dbReference type="ARBA" id="ARBA00022692"/>
    </source>
</evidence>
<feature type="transmembrane region" description="Helical" evidence="5">
    <location>
        <begin position="240"/>
        <end position="260"/>
    </location>
</feature>
<dbReference type="SUPFAM" id="SSF103473">
    <property type="entry name" value="MFS general substrate transporter"/>
    <property type="match status" value="1"/>
</dbReference>
<evidence type="ECO:0000313" key="7">
    <source>
        <dbReference type="EMBL" id="NYI86383.1"/>
    </source>
</evidence>
<feature type="transmembrane region" description="Helical" evidence="5">
    <location>
        <begin position="12"/>
        <end position="32"/>
    </location>
</feature>
<keyword evidence="3 5" id="KW-1133">Transmembrane helix</keyword>
<feature type="transmembrane region" description="Helical" evidence="5">
    <location>
        <begin position="109"/>
        <end position="131"/>
    </location>
</feature>
<evidence type="ECO:0000256" key="1">
    <source>
        <dbReference type="ARBA" id="ARBA00004651"/>
    </source>
</evidence>
<dbReference type="CDD" id="cd17365">
    <property type="entry name" value="MFS_PcaK_like"/>
    <property type="match status" value="1"/>
</dbReference>
<feature type="transmembrane region" description="Helical" evidence="5">
    <location>
        <begin position="143"/>
        <end position="166"/>
    </location>
</feature>
<dbReference type="InterPro" id="IPR020846">
    <property type="entry name" value="MFS_dom"/>
</dbReference>
<dbReference type="GO" id="GO:0046943">
    <property type="term" value="F:carboxylic acid transmembrane transporter activity"/>
    <property type="evidence" value="ECO:0007669"/>
    <property type="project" value="TreeGrafter"/>
</dbReference>